<evidence type="ECO:0000313" key="3">
    <source>
        <dbReference type="Proteomes" id="UP000016930"/>
    </source>
</evidence>
<dbReference type="AlphaFoldDB" id="M2QY66"/>
<dbReference type="Proteomes" id="UP000016930">
    <property type="component" value="Unassembled WGS sequence"/>
</dbReference>
<evidence type="ECO:0000256" key="1">
    <source>
        <dbReference type="SAM" id="MobiDB-lite"/>
    </source>
</evidence>
<accession>M2QY66</accession>
<dbReference type="EMBL" id="KB445831">
    <property type="protein sequence ID" value="EMD30872.1"/>
    <property type="molecule type" value="Genomic_DNA"/>
</dbReference>
<dbReference type="HOGENOM" id="CLU_119165_0_0_1"/>
<protein>
    <submittedName>
        <fullName evidence="2">Uncharacterized protein</fullName>
    </submittedName>
</protein>
<reference evidence="2 3" key="1">
    <citation type="journal article" date="2012" name="Proc. Natl. Acad. Sci. U.S.A.">
        <title>Comparative genomics of Ceriporiopsis subvermispora and Phanerochaete chrysosporium provide insight into selective ligninolysis.</title>
        <authorList>
            <person name="Fernandez-Fueyo E."/>
            <person name="Ruiz-Duenas F.J."/>
            <person name="Ferreira P."/>
            <person name="Floudas D."/>
            <person name="Hibbett D.S."/>
            <person name="Canessa P."/>
            <person name="Larrondo L.F."/>
            <person name="James T.Y."/>
            <person name="Seelenfreund D."/>
            <person name="Lobos S."/>
            <person name="Polanco R."/>
            <person name="Tello M."/>
            <person name="Honda Y."/>
            <person name="Watanabe T."/>
            <person name="Watanabe T."/>
            <person name="Ryu J.S."/>
            <person name="Kubicek C.P."/>
            <person name="Schmoll M."/>
            <person name="Gaskell J."/>
            <person name="Hammel K.E."/>
            <person name="St John F.J."/>
            <person name="Vanden Wymelenberg A."/>
            <person name="Sabat G."/>
            <person name="Splinter BonDurant S."/>
            <person name="Syed K."/>
            <person name="Yadav J.S."/>
            <person name="Doddapaneni H."/>
            <person name="Subramanian V."/>
            <person name="Lavin J.L."/>
            <person name="Oguiza J.A."/>
            <person name="Perez G."/>
            <person name="Pisabarro A.G."/>
            <person name="Ramirez L."/>
            <person name="Santoyo F."/>
            <person name="Master E."/>
            <person name="Coutinho P.M."/>
            <person name="Henrissat B."/>
            <person name="Lombard V."/>
            <person name="Magnuson J.K."/>
            <person name="Kuees U."/>
            <person name="Hori C."/>
            <person name="Igarashi K."/>
            <person name="Samejima M."/>
            <person name="Held B.W."/>
            <person name="Barry K.W."/>
            <person name="LaButti K.M."/>
            <person name="Lapidus A."/>
            <person name="Lindquist E.A."/>
            <person name="Lucas S.M."/>
            <person name="Riley R."/>
            <person name="Salamov A.A."/>
            <person name="Hoffmeister D."/>
            <person name="Schwenk D."/>
            <person name="Hadar Y."/>
            <person name="Yarden O."/>
            <person name="de Vries R.P."/>
            <person name="Wiebenga A."/>
            <person name="Stenlid J."/>
            <person name="Eastwood D."/>
            <person name="Grigoriev I.V."/>
            <person name="Berka R.M."/>
            <person name="Blanchette R.A."/>
            <person name="Kersten P."/>
            <person name="Martinez A.T."/>
            <person name="Vicuna R."/>
            <person name="Cullen D."/>
        </authorList>
    </citation>
    <scope>NUCLEOTIDE SEQUENCE [LARGE SCALE GENOMIC DNA]</scope>
    <source>
        <strain evidence="2 3">B</strain>
    </source>
</reference>
<sequence length="146" mass="15728">MSVPSPDWLQSQLSTLLASPHIHFNRPTGGPLAGLRMGPGPVDLFSTRFSNMFTSDAAGTVAGQEVDREGLKDALLALQKQWTPDSASFVDEQPQEGQQTATRFMFTPKDTESQVQVKASATVREEGGGTRISSLSLDGDESLFTK</sequence>
<dbReference type="OrthoDB" id="3261851at2759"/>
<organism evidence="2 3">
    <name type="scientific">Ceriporiopsis subvermispora (strain B)</name>
    <name type="common">White-rot fungus</name>
    <name type="synonym">Gelatoporia subvermispora</name>
    <dbReference type="NCBI Taxonomy" id="914234"/>
    <lineage>
        <taxon>Eukaryota</taxon>
        <taxon>Fungi</taxon>
        <taxon>Dikarya</taxon>
        <taxon>Basidiomycota</taxon>
        <taxon>Agaricomycotina</taxon>
        <taxon>Agaricomycetes</taxon>
        <taxon>Polyporales</taxon>
        <taxon>Gelatoporiaceae</taxon>
        <taxon>Gelatoporia</taxon>
    </lineage>
</organism>
<name>M2QY66_CERS8</name>
<keyword evidence="3" id="KW-1185">Reference proteome</keyword>
<feature type="region of interest" description="Disordered" evidence="1">
    <location>
        <begin position="107"/>
        <end position="146"/>
    </location>
</feature>
<evidence type="ECO:0000313" key="2">
    <source>
        <dbReference type="EMBL" id="EMD30872.1"/>
    </source>
</evidence>
<gene>
    <name evidence="2" type="ORF">CERSUDRAFT_109729</name>
</gene>
<dbReference type="STRING" id="914234.M2QY66"/>
<proteinExistence type="predicted"/>